<dbReference type="Proteomes" id="UP001589755">
    <property type="component" value="Unassembled WGS sequence"/>
</dbReference>
<evidence type="ECO:0000256" key="4">
    <source>
        <dbReference type="ARBA" id="ARBA00020902"/>
    </source>
</evidence>
<evidence type="ECO:0000256" key="7">
    <source>
        <dbReference type="ARBA" id="ARBA00022676"/>
    </source>
</evidence>
<proteinExistence type="inferred from homology"/>
<keyword evidence="9" id="KW-0443">Lipid metabolism</keyword>
<evidence type="ECO:0000256" key="10">
    <source>
        <dbReference type="ARBA" id="ARBA00048975"/>
    </source>
</evidence>
<keyword evidence="5" id="KW-0444">Lipid biosynthesis</keyword>
<evidence type="ECO:0000256" key="1">
    <source>
        <dbReference type="ARBA" id="ARBA00002056"/>
    </source>
</evidence>
<evidence type="ECO:0000313" key="12">
    <source>
        <dbReference type="EMBL" id="MFC0207049.1"/>
    </source>
</evidence>
<sequence>MSRARPLRLAVVAGEESGDLLGADLVAALARPAGRDIALTGVGGRNLAALGLDPLFDADEIALMGISAVLRDLPRLAWRIRQTARAIVAARPDCLVTIDSPDFSLRVAARVRAADPSIPIVHYVCPSIWAWRPGRAAAMRPHVDHVLCLLPFEPEELRRLGGPPGTFVGHRLAADPDIRSAAQAQLARGAPAAGARRRLLVLPGSRKGEVKRLLGPFGETVAALKAAGHAFEVALPTVPHVAQLVEAAAADWAVRPEIIVDRARKAAAFAEADAALACSGTVALELALCRVPFASCYKMDPVARLLTPLITAWSASLPNLIAGWPVVPEHFNAFVRPAYLARQVDVLWRDTPARRAQCAGFAEVAERLATELPSGELAAQVVLRQIEARER</sequence>
<dbReference type="PANTHER" id="PTHR30372:SF4">
    <property type="entry name" value="LIPID-A-DISACCHARIDE SYNTHASE, MITOCHONDRIAL-RELATED"/>
    <property type="match status" value="1"/>
</dbReference>
<evidence type="ECO:0000256" key="6">
    <source>
        <dbReference type="ARBA" id="ARBA00022556"/>
    </source>
</evidence>
<evidence type="ECO:0000256" key="3">
    <source>
        <dbReference type="ARBA" id="ARBA00012687"/>
    </source>
</evidence>
<dbReference type="SUPFAM" id="SSF53756">
    <property type="entry name" value="UDP-Glycosyltransferase/glycogen phosphorylase"/>
    <property type="match status" value="1"/>
</dbReference>
<keyword evidence="6" id="KW-0441">Lipid A biosynthesis</keyword>
<comment type="catalytic activity">
    <reaction evidence="10">
        <text>a lipid X + a UDP-2-N,3-O-bis[(3R)-3-hydroxyacyl]-alpha-D-glucosamine = a lipid A disaccharide + UDP + H(+)</text>
        <dbReference type="Rhea" id="RHEA:67828"/>
        <dbReference type="ChEBI" id="CHEBI:15378"/>
        <dbReference type="ChEBI" id="CHEBI:58223"/>
        <dbReference type="ChEBI" id="CHEBI:137748"/>
        <dbReference type="ChEBI" id="CHEBI:176338"/>
        <dbReference type="ChEBI" id="CHEBI:176343"/>
        <dbReference type="EC" id="2.4.1.182"/>
    </reaction>
</comment>
<keyword evidence="13" id="KW-1185">Reference proteome</keyword>
<dbReference type="PANTHER" id="PTHR30372">
    <property type="entry name" value="LIPID-A-DISACCHARIDE SYNTHASE"/>
    <property type="match status" value="1"/>
</dbReference>
<comment type="caution">
    <text evidence="12">The sequence shown here is derived from an EMBL/GenBank/DDBJ whole genome shotgun (WGS) entry which is preliminary data.</text>
</comment>
<name>A0ABV6D332_9HYPH</name>
<evidence type="ECO:0000256" key="9">
    <source>
        <dbReference type="ARBA" id="ARBA00023098"/>
    </source>
</evidence>
<dbReference type="InterPro" id="IPR003835">
    <property type="entry name" value="Glyco_trans_19"/>
</dbReference>
<evidence type="ECO:0000256" key="8">
    <source>
        <dbReference type="ARBA" id="ARBA00022679"/>
    </source>
</evidence>
<comment type="function">
    <text evidence="1">Condensation of UDP-2,3-diacylglucosamine and 2,3-diacylglucosamine-1-phosphate to form lipid A disaccharide, a precursor of lipid A, a phosphorylated glycolipid that anchors the lipopolysaccharide to the outer membrane of the cell.</text>
</comment>
<evidence type="ECO:0000256" key="5">
    <source>
        <dbReference type="ARBA" id="ARBA00022516"/>
    </source>
</evidence>
<evidence type="ECO:0000313" key="13">
    <source>
        <dbReference type="Proteomes" id="UP001589755"/>
    </source>
</evidence>
<dbReference type="Pfam" id="PF02684">
    <property type="entry name" value="LpxB"/>
    <property type="match status" value="1"/>
</dbReference>
<gene>
    <name evidence="12" type="primary">lpxB</name>
    <name evidence="12" type="ORF">ACFFJ2_01380</name>
</gene>
<reference evidence="12 13" key="1">
    <citation type="submission" date="2024-09" db="EMBL/GenBank/DDBJ databases">
        <authorList>
            <person name="Sun Q."/>
            <person name="Mori K."/>
        </authorList>
    </citation>
    <scope>NUCLEOTIDE SEQUENCE [LARGE SCALE GENOMIC DNA]</scope>
    <source>
        <strain evidence="12 13">CCM 8543</strain>
    </source>
</reference>
<dbReference type="NCBIfam" id="TIGR00215">
    <property type="entry name" value="lpxB"/>
    <property type="match status" value="1"/>
</dbReference>
<dbReference type="GO" id="GO:0008915">
    <property type="term" value="F:lipid-A-disaccharide synthase activity"/>
    <property type="evidence" value="ECO:0007669"/>
    <property type="project" value="UniProtKB-EC"/>
</dbReference>
<protein>
    <recommendedName>
        <fullName evidence="4 11">Lipid-A-disaccharide synthase</fullName>
        <ecNumber evidence="3 11">2.4.1.182</ecNumber>
    </recommendedName>
</protein>
<organism evidence="12 13">
    <name type="scientific">Chelativorans intermedius</name>
    <dbReference type="NCBI Taxonomy" id="515947"/>
    <lineage>
        <taxon>Bacteria</taxon>
        <taxon>Pseudomonadati</taxon>
        <taxon>Pseudomonadota</taxon>
        <taxon>Alphaproteobacteria</taxon>
        <taxon>Hyphomicrobiales</taxon>
        <taxon>Phyllobacteriaceae</taxon>
        <taxon>Chelativorans</taxon>
    </lineage>
</organism>
<dbReference type="EMBL" id="JBHLXD010000002">
    <property type="protein sequence ID" value="MFC0207049.1"/>
    <property type="molecule type" value="Genomic_DNA"/>
</dbReference>
<evidence type="ECO:0000256" key="2">
    <source>
        <dbReference type="ARBA" id="ARBA00007868"/>
    </source>
</evidence>
<comment type="similarity">
    <text evidence="2">Belongs to the LpxB family.</text>
</comment>
<dbReference type="EC" id="2.4.1.182" evidence="3 11"/>
<keyword evidence="8 12" id="KW-0808">Transferase</keyword>
<keyword evidence="7 12" id="KW-0328">Glycosyltransferase</keyword>
<evidence type="ECO:0000256" key="11">
    <source>
        <dbReference type="NCBIfam" id="TIGR00215"/>
    </source>
</evidence>
<dbReference type="RefSeq" id="WP_261520133.1">
    <property type="nucleotide sequence ID" value="NZ_JAODNW010000008.1"/>
</dbReference>
<accession>A0ABV6D332</accession>